<dbReference type="Proteomes" id="UP001200022">
    <property type="component" value="Unassembled WGS sequence"/>
</dbReference>
<keyword evidence="3" id="KW-1185">Reference proteome</keyword>
<feature type="chain" id="PRO_5045051198" evidence="1">
    <location>
        <begin position="22"/>
        <end position="246"/>
    </location>
</feature>
<keyword evidence="1" id="KW-0732">Signal</keyword>
<evidence type="ECO:0000313" key="2">
    <source>
        <dbReference type="EMBL" id="MCF7561728.1"/>
    </source>
</evidence>
<organism evidence="2 3">
    <name type="scientific">Flaviramulus multivorans</name>
    <dbReference type="NCBI Taxonomy" id="1304750"/>
    <lineage>
        <taxon>Bacteria</taxon>
        <taxon>Pseudomonadati</taxon>
        <taxon>Bacteroidota</taxon>
        <taxon>Flavobacteriia</taxon>
        <taxon>Flavobacteriales</taxon>
        <taxon>Flavobacteriaceae</taxon>
        <taxon>Flaviramulus</taxon>
    </lineage>
</organism>
<evidence type="ECO:0000313" key="3">
    <source>
        <dbReference type="Proteomes" id="UP001200022"/>
    </source>
</evidence>
<accession>A0ABS9IMC6</accession>
<dbReference type="RefSeq" id="WP_237232461.1">
    <property type="nucleotide sequence ID" value="NZ_JAKKDV010000007.1"/>
</dbReference>
<evidence type="ECO:0000256" key="1">
    <source>
        <dbReference type="SAM" id="SignalP"/>
    </source>
</evidence>
<proteinExistence type="predicted"/>
<feature type="signal peptide" evidence="1">
    <location>
        <begin position="1"/>
        <end position="21"/>
    </location>
</feature>
<name>A0ABS9IMC6_9FLAO</name>
<protein>
    <submittedName>
        <fullName evidence="2">DUF4412 domain-containing protein</fullName>
    </submittedName>
</protein>
<gene>
    <name evidence="2" type="ORF">L3X39_13855</name>
</gene>
<reference evidence="2 3" key="1">
    <citation type="submission" date="2022-01" db="EMBL/GenBank/DDBJ databases">
        <title>Draft genome sequence of Sabulilitoribacter multivorans KCTC 32326.</title>
        <authorList>
            <person name="Oh J.-S."/>
        </authorList>
    </citation>
    <scope>NUCLEOTIDE SEQUENCE [LARGE SCALE GENOMIC DNA]</scope>
    <source>
        <strain evidence="2 3">M-M16</strain>
    </source>
</reference>
<sequence>MNTKNITLIVLSLCFSMSVMAQDPTKKIMQGLMGKNKLDTKKLPDVYEFDWEFKTEIKTGKDETMQMNYLINSDSKDYFGLQMSSEELKGKGTMQMVMDSKEKVTVMYMDMNGQKMAQMNKMPEQKANKNNPKYSYKEIGTKTILGFTCYGMQIENGDYINDIYFTLDAPVNFSAFFAFANNKNAPKGFDPALLQVLEEDALLMEMTGTHKKKSKNNFTMTAISLEEKNTEIKKEDYQFMSFGMGF</sequence>
<comment type="caution">
    <text evidence="2">The sequence shown here is derived from an EMBL/GenBank/DDBJ whole genome shotgun (WGS) entry which is preliminary data.</text>
</comment>
<dbReference type="EMBL" id="JAKKDV010000007">
    <property type="protein sequence ID" value="MCF7561728.1"/>
    <property type="molecule type" value="Genomic_DNA"/>
</dbReference>